<dbReference type="STRING" id="1220926.S2JZQ4"/>
<evidence type="ECO:0000313" key="1">
    <source>
        <dbReference type="EMBL" id="EPB85330.1"/>
    </source>
</evidence>
<organism evidence="1 2">
    <name type="scientific">Mucor circinelloides f. circinelloides (strain 1006PhL)</name>
    <name type="common">Mucormycosis agent</name>
    <name type="synonym">Calyptromyces circinelloides</name>
    <dbReference type="NCBI Taxonomy" id="1220926"/>
    <lineage>
        <taxon>Eukaryota</taxon>
        <taxon>Fungi</taxon>
        <taxon>Fungi incertae sedis</taxon>
        <taxon>Mucoromycota</taxon>
        <taxon>Mucoromycotina</taxon>
        <taxon>Mucoromycetes</taxon>
        <taxon>Mucorales</taxon>
        <taxon>Mucorineae</taxon>
        <taxon>Mucoraceae</taxon>
        <taxon>Mucor</taxon>
    </lineage>
</organism>
<dbReference type="EMBL" id="KE124014">
    <property type="protein sequence ID" value="EPB85330.1"/>
    <property type="molecule type" value="Genomic_DNA"/>
</dbReference>
<gene>
    <name evidence="1" type="ORF">HMPREF1544_07871</name>
</gene>
<sequence length="105" mass="11773">MLKVFAQVTSSRKIHNWLKEEMTEAEFVARFATPLIDLTLKSCNTKLTFKPGEQKLLLVKGYTDIVLTKDDARLPGPNIDGTIKNTELDVLFSLVEVSGSPQKSY</sequence>
<dbReference type="OrthoDB" id="2431558at2759"/>
<dbReference type="AlphaFoldDB" id="S2JZQ4"/>
<evidence type="ECO:0000313" key="2">
    <source>
        <dbReference type="Proteomes" id="UP000014254"/>
    </source>
</evidence>
<dbReference type="InParanoid" id="S2JZQ4"/>
<reference evidence="2" key="1">
    <citation type="submission" date="2013-05" db="EMBL/GenBank/DDBJ databases">
        <title>The Genome sequence of Mucor circinelloides f. circinelloides 1006PhL.</title>
        <authorList>
            <consortium name="The Broad Institute Genomics Platform"/>
            <person name="Cuomo C."/>
            <person name="Earl A."/>
            <person name="Findley K."/>
            <person name="Lee S.C."/>
            <person name="Walker B."/>
            <person name="Young S."/>
            <person name="Zeng Q."/>
            <person name="Gargeya S."/>
            <person name="Fitzgerald M."/>
            <person name="Haas B."/>
            <person name="Abouelleil A."/>
            <person name="Allen A.W."/>
            <person name="Alvarado L."/>
            <person name="Arachchi H.M."/>
            <person name="Berlin A.M."/>
            <person name="Chapman S.B."/>
            <person name="Gainer-Dewar J."/>
            <person name="Goldberg J."/>
            <person name="Griggs A."/>
            <person name="Gujja S."/>
            <person name="Hansen M."/>
            <person name="Howarth C."/>
            <person name="Imamovic A."/>
            <person name="Ireland A."/>
            <person name="Larimer J."/>
            <person name="McCowan C."/>
            <person name="Murphy C."/>
            <person name="Pearson M."/>
            <person name="Poon T.W."/>
            <person name="Priest M."/>
            <person name="Roberts A."/>
            <person name="Saif S."/>
            <person name="Shea T."/>
            <person name="Sisk P."/>
            <person name="Sykes S."/>
            <person name="Wortman J."/>
            <person name="Nusbaum C."/>
            <person name="Birren B."/>
        </authorList>
    </citation>
    <scope>NUCLEOTIDE SEQUENCE [LARGE SCALE GENOMIC DNA]</scope>
    <source>
        <strain evidence="2">1006PhL</strain>
    </source>
</reference>
<accession>S2JZQ4</accession>
<protein>
    <submittedName>
        <fullName evidence="1">Uncharacterized protein</fullName>
    </submittedName>
</protein>
<name>S2JZQ4_MUCC1</name>
<dbReference type="VEuPathDB" id="FungiDB:HMPREF1544_07871"/>
<proteinExistence type="predicted"/>
<keyword evidence="2" id="KW-1185">Reference proteome</keyword>
<dbReference type="Proteomes" id="UP000014254">
    <property type="component" value="Unassembled WGS sequence"/>
</dbReference>